<evidence type="ECO:0000313" key="3">
    <source>
        <dbReference type="EMBL" id="PZF96416.1"/>
    </source>
</evidence>
<dbReference type="InterPro" id="IPR029063">
    <property type="entry name" value="SAM-dependent_MTases_sf"/>
</dbReference>
<dbReference type="InterPro" id="IPR041698">
    <property type="entry name" value="Methyltransf_25"/>
</dbReference>
<keyword evidence="4" id="KW-1185">Reference proteome</keyword>
<dbReference type="OrthoDB" id="9797252at2"/>
<dbReference type="Gene3D" id="3.40.50.150">
    <property type="entry name" value="Vaccinia Virus protein VP39"/>
    <property type="match status" value="1"/>
</dbReference>
<reference evidence="3 4" key="1">
    <citation type="submission" date="2018-01" db="EMBL/GenBank/DDBJ databases">
        <title>Draft genome sequence of Jishengella endophytica.</title>
        <authorList>
            <person name="Sahin N."/>
            <person name="Ay H."/>
            <person name="Saygin H."/>
        </authorList>
    </citation>
    <scope>NUCLEOTIDE SEQUENCE [LARGE SCALE GENOMIC DNA]</scope>
    <source>
        <strain evidence="3 4">DSM 45430</strain>
    </source>
</reference>
<gene>
    <name evidence="3" type="ORF">C1I93_14040</name>
</gene>
<protein>
    <submittedName>
        <fullName evidence="3">SAM-dependent methyltransferase</fullName>
    </submittedName>
</protein>
<dbReference type="GO" id="GO:0008168">
    <property type="term" value="F:methyltransferase activity"/>
    <property type="evidence" value="ECO:0007669"/>
    <property type="project" value="UniProtKB-KW"/>
</dbReference>
<sequence>MGLGFGGEVASYYKRYRRGYPGPVVDALATAFGLTAQDRVVDLGCGTGQLALPLAARVRAVLGVDPEADMLTLARRAAHDQRIGNVNWLLGADIDMPALVALLGEGSVGAVTIGQALHWMDHQSLFDRLQPLLRPGGGVAVVTNGTPLWLQDTAWSRTLRDCLEQWLGTRPVRTCGTDADSQRRYRDGLVAAGYQVDETVVEYTDEIGLDDLVGGVFSALSVDTLPAPQQRSEFAGRVREALHPETRFREHVRVTILAARVAGSDLPGAR</sequence>
<dbReference type="Pfam" id="PF13649">
    <property type="entry name" value="Methyltransf_25"/>
    <property type="match status" value="1"/>
</dbReference>
<evidence type="ECO:0000256" key="1">
    <source>
        <dbReference type="ARBA" id="ARBA00022603"/>
    </source>
</evidence>
<comment type="caution">
    <text evidence="3">The sequence shown here is derived from an EMBL/GenBank/DDBJ whole genome shotgun (WGS) entry which is preliminary data.</text>
</comment>
<dbReference type="EMBL" id="POTX01000079">
    <property type="protein sequence ID" value="PZF96416.1"/>
    <property type="molecule type" value="Genomic_DNA"/>
</dbReference>
<name>A0A2W2DGU7_9ACTN</name>
<keyword evidence="1 3" id="KW-0489">Methyltransferase</keyword>
<keyword evidence="2 3" id="KW-0808">Transferase</keyword>
<dbReference type="AlphaFoldDB" id="A0A2W2DGU7"/>
<dbReference type="InterPro" id="IPR051052">
    <property type="entry name" value="Diverse_substrate_MTase"/>
</dbReference>
<proteinExistence type="predicted"/>
<dbReference type="PANTHER" id="PTHR44942:SF4">
    <property type="entry name" value="METHYLTRANSFERASE TYPE 11 DOMAIN-CONTAINING PROTEIN"/>
    <property type="match status" value="1"/>
</dbReference>
<dbReference type="RefSeq" id="WP_111243721.1">
    <property type="nucleotide sequence ID" value="NZ_AP023358.1"/>
</dbReference>
<dbReference type="SUPFAM" id="SSF53335">
    <property type="entry name" value="S-adenosyl-L-methionine-dependent methyltransferases"/>
    <property type="match status" value="1"/>
</dbReference>
<accession>A0A2W2DGU7</accession>
<dbReference type="GO" id="GO:0032259">
    <property type="term" value="P:methylation"/>
    <property type="evidence" value="ECO:0007669"/>
    <property type="project" value="UniProtKB-KW"/>
</dbReference>
<dbReference type="PANTHER" id="PTHR44942">
    <property type="entry name" value="METHYLTRANSF_11 DOMAIN-CONTAINING PROTEIN"/>
    <property type="match status" value="1"/>
</dbReference>
<evidence type="ECO:0000313" key="4">
    <source>
        <dbReference type="Proteomes" id="UP000248627"/>
    </source>
</evidence>
<dbReference type="Proteomes" id="UP000248627">
    <property type="component" value="Unassembled WGS sequence"/>
</dbReference>
<evidence type="ECO:0000256" key="2">
    <source>
        <dbReference type="ARBA" id="ARBA00022679"/>
    </source>
</evidence>
<dbReference type="CDD" id="cd02440">
    <property type="entry name" value="AdoMet_MTases"/>
    <property type="match status" value="1"/>
</dbReference>
<organism evidence="3 4">
    <name type="scientific">Micromonospora endophytica</name>
    <dbReference type="NCBI Taxonomy" id="515350"/>
    <lineage>
        <taxon>Bacteria</taxon>
        <taxon>Bacillati</taxon>
        <taxon>Actinomycetota</taxon>
        <taxon>Actinomycetes</taxon>
        <taxon>Micromonosporales</taxon>
        <taxon>Micromonosporaceae</taxon>
        <taxon>Micromonospora</taxon>
    </lineage>
</organism>